<dbReference type="GO" id="GO:0005524">
    <property type="term" value="F:ATP binding"/>
    <property type="evidence" value="ECO:0007669"/>
    <property type="project" value="UniProtKB-KW"/>
</dbReference>
<dbReference type="NCBIfam" id="NF001613">
    <property type="entry name" value="PRK00400.1-5"/>
    <property type="match status" value="1"/>
</dbReference>
<reference evidence="12 13" key="1">
    <citation type="submission" date="2019-03" db="EMBL/GenBank/DDBJ databases">
        <title>Genomic Encyclopedia of Type Strains, Phase IV (KMG-IV): sequencing the most valuable type-strain genomes for metagenomic binning, comparative biology and taxonomic classification.</title>
        <authorList>
            <person name="Goeker M."/>
        </authorList>
    </citation>
    <scope>NUCLEOTIDE SEQUENCE [LARGE SCALE GENOMIC DNA]</scope>
    <source>
        <strain evidence="12 13">DSM 22958</strain>
    </source>
</reference>
<evidence type="ECO:0000256" key="6">
    <source>
        <dbReference type="ARBA" id="ARBA00022605"/>
    </source>
</evidence>
<keyword evidence="5 11" id="KW-0963">Cytoplasm</keyword>
<dbReference type="RefSeq" id="WP_132004313.1">
    <property type="nucleotide sequence ID" value="NZ_JBHUNN010000002.1"/>
</dbReference>
<sequence>MAELTGKFTLEDLEAIVAARAAASPDTSYTAKLLADGPMKAAKKLGEEGVEAALAAVARDRENLTGEAADVLYHLLVVLRGADIPLSAVMEELQRRTGQSGLQEKASRQT</sequence>
<evidence type="ECO:0000256" key="7">
    <source>
        <dbReference type="ARBA" id="ARBA00022741"/>
    </source>
</evidence>
<evidence type="ECO:0000256" key="5">
    <source>
        <dbReference type="ARBA" id="ARBA00022490"/>
    </source>
</evidence>
<dbReference type="InterPro" id="IPR008179">
    <property type="entry name" value="HisE"/>
</dbReference>
<dbReference type="SUPFAM" id="SSF101386">
    <property type="entry name" value="all-alpha NTP pyrophosphatases"/>
    <property type="match status" value="1"/>
</dbReference>
<dbReference type="GO" id="GO:0005737">
    <property type="term" value="C:cytoplasm"/>
    <property type="evidence" value="ECO:0007669"/>
    <property type="project" value="UniProtKB-SubCell"/>
</dbReference>
<keyword evidence="10 11" id="KW-0368">Histidine biosynthesis</keyword>
<dbReference type="PANTHER" id="PTHR42945:SF9">
    <property type="entry name" value="HISTIDINE BIOSYNTHESIS BIFUNCTIONAL PROTEIN HISIE"/>
    <property type="match status" value="1"/>
</dbReference>
<dbReference type="GO" id="GO:0000105">
    <property type="term" value="P:L-histidine biosynthetic process"/>
    <property type="evidence" value="ECO:0007669"/>
    <property type="project" value="UniProtKB-UniRule"/>
</dbReference>
<organism evidence="12 13">
    <name type="scientific">Camelimonas lactis</name>
    <dbReference type="NCBI Taxonomy" id="659006"/>
    <lineage>
        <taxon>Bacteria</taxon>
        <taxon>Pseudomonadati</taxon>
        <taxon>Pseudomonadota</taxon>
        <taxon>Alphaproteobacteria</taxon>
        <taxon>Hyphomicrobiales</taxon>
        <taxon>Chelatococcaceae</taxon>
        <taxon>Camelimonas</taxon>
    </lineage>
</organism>
<evidence type="ECO:0000313" key="13">
    <source>
        <dbReference type="Proteomes" id="UP000294881"/>
    </source>
</evidence>
<evidence type="ECO:0000313" key="12">
    <source>
        <dbReference type="EMBL" id="TCO14702.1"/>
    </source>
</evidence>
<evidence type="ECO:0000256" key="2">
    <source>
        <dbReference type="ARBA" id="ARBA00004496"/>
    </source>
</evidence>
<evidence type="ECO:0000256" key="10">
    <source>
        <dbReference type="ARBA" id="ARBA00023102"/>
    </source>
</evidence>
<dbReference type="AlphaFoldDB" id="A0A4R2GVM1"/>
<dbReference type="CDD" id="cd11534">
    <property type="entry name" value="NTP-PPase_HisIE_like"/>
    <property type="match status" value="1"/>
</dbReference>
<evidence type="ECO:0000256" key="11">
    <source>
        <dbReference type="HAMAP-Rule" id="MF_01020"/>
    </source>
</evidence>
<comment type="similarity">
    <text evidence="4 11">Belongs to the PRA-PH family.</text>
</comment>
<keyword evidence="6 11" id="KW-0028">Amino-acid biosynthesis</keyword>
<dbReference type="InterPro" id="IPR021130">
    <property type="entry name" value="PRib-ATP_PPHydrolase-like"/>
</dbReference>
<gene>
    <name evidence="11" type="primary">hisE</name>
    <name evidence="12" type="ORF">EV666_103210</name>
</gene>
<dbReference type="GO" id="GO:0004636">
    <property type="term" value="F:phosphoribosyl-ATP diphosphatase activity"/>
    <property type="evidence" value="ECO:0007669"/>
    <property type="project" value="UniProtKB-UniRule"/>
</dbReference>
<accession>A0A4R2GVM1</accession>
<dbReference type="HAMAP" id="MF_01020">
    <property type="entry name" value="HisE"/>
    <property type="match status" value="1"/>
</dbReference>
<dbReference type="NCBIfam" id="TIGR03188">
    <property type="entry name" value="histidine_hisI"/>
    <property type="match status" value="1"/>
</dbReference>
<dbReference type="Proteomes" id="UP000294881">
    <property type="component" value="Unassembled WGS sequence"/>
</dbReference>
<dbReference type="Gene3D" id="1.10.287.1080">
    <property type="entry name" value="MazG-like"/>
    <property type="match status" value="1"/>
</dbReference>
<dbReference type="PANTHER" id="PTHR42945">
    <property type="entry name" value="HISTIDINE BIOSYNTHESIS BIFUNCTIONAL PROTEIN"/>
    <property type="match status" value="1"/>
</dbReference>
<keyword evidence="7 11" id="KW-0547">Nucleotide-binding</keyword>
<comment type="catalytic activity">
    <reaction evidence="1 11">
        <text>1-(5-phospho-beta-D-ribosyl)-ATP + H2O = 1-(5-phospho-beta-D-ribosyl)-5'-AMP + diphosphate + H(+)</text>
        <dbReference type="Rhea" id="RHEA:22828"/>
        <dbReference type="ChEBI" id="CHEBI:15377"/>
        <dbReference type="ChEBI" id="CHEBI:15378"/>
        <dbReference type="ChEBI" id="CHEBI:33019"/>
        <dbReference type="ChEBI" id="CHEBI:59457"/>
        <dbReference type="ChEBI" id="CHEBI:73183"/>
        <dbReference type="EC" id="3.6.1.31"/>
    </reaction>
</comment>
<comment type="pathway">
    <text evidence="3 11">Amino-acid biosynthesis; L-histidine biosynthesis; L-histidine from 5-phospho-alpha-D-ribose 1-diphosphate: step 2/9.</text>
</comment>
<keyword evidence="9 11" id="KW-0067">ATP-binding</keyword>
<dbReference type="Pfam" id="PF01503">
    <property type="entry name" value="PRA-PH"/>
    <property type="match status" value="1"/>
</dbReference>
<keyword evidence="13" id="KW-1185">Reference proteome</keyword>
<protein>
    <recommendedName>
        <fullName evidence="11">Phosphoribosyl-ATP pyrophosphatase</fullName>
        <shortName evidence="11">PRA-PH</shortName>
        <ecNumber evidence="11">3.6.1.31</ecNumber>
    </recommendedName>
</protein>
<dbReference type="UniPathway" id="UPA00031">
    <property type="reaction ID" value="UER00007"/>
</dbReference>
<name>A0A4R2GVM1_9HYPH</name>
<evidence type="ECO:0000256" key="1">
    <source>
        <dbReference type="ARBA" id="ARBA00001460"/>
    </source>
</evidence>
<dbReference type="EC" id="3.6.1.31" evidence="11"/>
<evidence type="ECO:0000256" key="9">
    <source>
        <dbReference type="ARBA" id="ARBA00022840"/>
    </source>
</evidence>
<evidence type="ECO:0000256" key="3">
    <source>
        <dbReference type="ARBA" id="ARBA00005204"/>
    </source>
</evidence>
<comment type="caution">
    <text evidence="12">The sequence shown here is derived from an EMBL/GenBank/DDBJ whole genome shotgun (WGS) entry which is preliminary data.</text>
</comment>
<proteinExistence type="inferred from homology"/>
<evidence type="ECO:0000256" key="4">
    <source>
        <dbReference type="ARBA" id="ARBA00009392"/>
    </source>
</evidence>
<evidence type="ECO:0000256" key="8">
    <source>
        <dbReference type="ARBA" id="ARBA00022801"/>
    </source>
</evidence>
<dbReference type="EMBL" id="SLWL01000003">
    <property type="protein sequence ID" value="TCO14702.1"/>
    <property type="molecule type" value="Genomic_DNA"/>
</dbReference>
<keyword evidence="8 11" id="KW-0378">Hydrolase</keyword>
<comment type="subcellular location">
    <subcellularLocation>
        <location evidence="2 11">Cytoplasm</location>
    </subcellularLocation>
</comment>
<dbReference type="OrthoDB" id="9814738at2"/>